<dbReference type="SUPFAM" id="SSF48726">
    <property type="entry name" value="Immunoglobulin"/>
    <property type="match status" value="3"/>
</dbReference>
<evidence type="ECO:0000259" key="4">
    <source>
        <dbReference type="PROSITE" id="PS50835"/>
    </source>
</evidence>
<reference evidence="5" key="3">
    <citation type="submission" date="2025-09" db="UniProtKB">
        <authorList>
            <consortium name="Ensembl"/>
        </authorList>
    </citation>
    <scope>IDENTIFICATION</scope>
</reference>
<keyword evidence="2" id="KW-1133">Transmembrane helix</keyword>
<gene>
    <name evidence="5" type="primary">LOC115424504</name>
</gene>
<proteinExistence type="predicted"/>
<feature type="domain" description="Ig-like" evidence="4">
    <location>
        <begin position="215"/>
        <end position="291"/>
    </location>
</feature>
<organism evidence="5 6">
    <name type="scientific">Sphaeramia orbicularis</name>
    <name type="common">orbiculate cardinalfish</name>
    <dbReference type="NCBI Taxonomy" id="375764"/>
    <lineage>
        <taxon>Eukaryota</taxon>
        <taxon>Metazoa</taxon>
        <taxon>Chordata</taxon>
        <taxon>Craniata</taxon>
        <taxon>Vertebrata</taxon>
        <taxon>Euteleostomi</taxon>
        <taxon>Actinopterygii</taxon>
        <taxon>Neopterygii</taxon>
        <taxon>Teleostei</taxon>
        <taxon>Neoteleostei</taxon>
        <taxon>Acanthomorphata</taxon>
        <taxon>Gobiaria</taxon>
        <taxon>Kurtiformes</taxon>
        <taxon>Apogonoidei</taxon>
        <taxon>Apogonidae</taxon>
        <taxon>Apogoninae</taxon>
        <taxon>Sphaeramia</taxon>
    </lineage>
</organism>
<dbReference type="OrthoDB" id="9448246at2759"/>
<dbReference type="PROSITE" id="PS50835">
    <property type="entry name" value="IG_LIKE"/>
    <property type="match status" value="2"/>
</dbReference>
<evidence type="ECO:0000313" key="5">
    <source>
        <dbReference type="Ensembl" id="ENSSORP00005004392.1"/>
    </source>
</evidence>
<feature type="chain" id="PRO_5025671185" evidence="3">
    <location>
        <begin position="21"/>
        <end position="402"/>
    </location>
</feature>
<keyword evidence="6" id="KW-1185">Reference proteome</keyword>
<feature type="transmembrane region" description="Helical" evidence="2">
    <location>
        <begin position="304"/>
        <end position="323"/>
    </location>
</feature>
<dbReference type="Proteomes" id="UP000472271">
    <property type="component" value="Chromosome 8"/>
</dbReference>
<dbReference type="GeneID" id="115424504"/>
<dbReference type="PANTHER" id="PTHR46013:SF4">
    <property type="entry name" value="B-CELL RECEPTOR CD22-RELATED"/>
    <property type="match status" value="1"/>
</dbReference>
<evidence type="ECO:0000256" key="1">
    <source>
        <dbReference type="SAM" id="MobiDB-lite"/>
    </source>
</evidence>
<keyword evidence="3" id="KW-0732">Signal</keyword>
<sequence>MRVGNRNLTWTLMFLSGVICSQWKVEYPQLNICAMKGSSVVIPCSFHHPDNLRPEKVIWGHVKYHRKKAHLIFVGFVKSRFKYIGDSYKNCSLKIHQVDCMDTGKYGIKFIYNNTKRFPAATSSPTLKIKDLKVELKGNKTIKEGGSVNLTCINSCDGEVSSAFVWFKNGEPVNDGAVLYLSNVSHTSSGNYTCSLKTHTRAMSRIVHINVEYSPKNTSASISPSADTDAHITLVCHSHANPPVEAYTWFKSAEGGSVVVGHEPVFSPGDSGRYFCSVTNKHGNQNSSIVTVNIKAFWTTLSKVVLIIATVAVLLPVAAVFIFRRLNSNRAGIVQNTINCPEFTSNQQQDRCACEEETAEIVYTEVYFHTDRNMQQHTASHDDEDNRTVIYSTVSRESPATT</sequence>
<dbReference type="InterPro" id="IPR003599">
    <property type="entry name" value="Ig_sub"/>
</dbReference>
<dbReference type="AlphaFoldDB" id="A0A672YII5"/>
<dbReference type="InterPro" id="IPR003598">
    <property type="entry name" value="Ig_sub2"/>
</dbReference>
<dbReference type="SMART" id="SM00409">
    <property type="entry name" value="IG"/>
    <property type="match status" value="3"/>
</dbReference>
<dbReference type="Pfam" id="PF13895">
    <property type="entry name" value="Ig_2"/>
    <property type="match status" value="2"/>
</dbReference>
<evidence type="ECO:0000256" key="3">
    <source>
        <dbReference type="SAM" id="SignalP"/>
    </source>
</evidence>
<dbReference type="PANTHER" id="PTHR46013">
    <property type="entry name" value="VASCULAR CELL ADHESION MOLECULE 1"/>
    <property type="match status" value="1"/>
</dbReference>
<keyword evidence="2" id="KW-0472">Membrane</keyword>
<name>A0A672YII5_9TELE</name>
<evidence type="ECO:0000256" key="2">
    <source>
        <dbReference type="SAM" id="Phobius"/>
    </source>
</evidence>
<protein>
    <submittedName>
        <fullName evidence="5">B-cell receptor CD22-like</fullName>
    </submittedName>
</protein>
<dbReference type="Ensembl" id="ENSSORT00005004525.1">
    <property type="protein sequence ID" value="ENSSORP00005004392.1"/>
    <property type="gene ID" value="ENSSORG00005002663.1"/>
</dbReference>
<accession>A0A672YII5</accession>
<reference evidence="5" key="2">
    <citation type="submission" date="2025-08" db="UniProtKB">
        <authorList>
            <consortium name="Ensembl"/>
        </authorList>
    </citation>
    <scope>IDENTIFICATION</scope>
</reference>
<dbReference type="Gene3D" id="2.60.40.10">
    <property type="entry name" value="Immunoglobulins"/>
    <property type="match status" value="3"/>
</dbReference>
<reference evidence="5" key="1">
    <citation type="submission" date="2019-06" db="EMBL/GenBank/DDBJ databases">
        <authorList>
            <consortium name="Wellcome Sanger Institute Data Sharing"/>
        </authorList>
    </citation>
    <scope>NUCLEOTIDE SEQUENCE [LARGE SCALE GENOMIC DNA]</scope>
</reference>
<evidence type="ECO:0000313" key="6">
    <source>
        <dbReference type="Proteomes" id="UP000472271"/>
    </source>
</evidence>
<keyword evidence="2" id="KW-0812">Transmembrane</keyword>
<feature type="compositionally biased region" description="Basic and acidic residues" evidence="1">
    <location>
        <begin position="376"/>
        <end position="387"/>
    </location>
</feature>
<dbReference type="InterPro" id="IPR013783">
    <property type="entry name" value="Ig-like_fold"/>
</dbReference>
<dbReference type="RefSeq" id="XP_029997675.1">
    <property type="nucleotide sequence ID" value="XM_030141815.1"/>
</dbReference>
<dbReference type="InterPro" id="IPR007110">
    <property type="entry name" value="Ig-like_dom"/>
</dbReference>
<dbReference type="InParanoid" id="A0A672YII5"/>
<feature type="domain" description="Ig-like" evidence="4">
    <location>
        <begin position="119"/>
        <end position="204"/>
    </location>
</feature>
<feature type="compositionally biased region" description="Polar residues" evidence="1">
    <location>
        <begin position="389"/>
        <end position="402"/>
    </location>
</feature>
<feature type="signal peptide" evidence="3">
    <location>
        <begin position="1"/>
        <end position="20"/>
    </location>
</feature>
<dbReference type="SMART" id="SM00408">
    <property type="entry name" value="IGc2"/>
    <property type="match status" value="2"/>
</dbReference>
<dbReference type="InterPro" id="IPR036179">
    <property type="entry name" value="Ig-like_dom_sf"/>
</dbReference>
<feature type="region of interest" description="Disordered" evidence="1">
    <location>
        <begin position="376"/>
        <end position="402"/>
    </location>
</feature>